<keyword evidence="3 5" id="KW-1133">Transmembrane helix</keyword>
<keyword evidence="1" id="KW-1003">Cell membrane</keyword>
<dbReference type="OrthoDB" id="7021192at2"/>
<dbReference type="Proteomes" id="UP000198919">
    <property type="component" value="Unassembled WGS sequence"/>
</dbReference>
<keyword evidence="2 5" id="KW-0812">Transmembrane</keyword>
<dbReference type="STRING" id="351675.SAMN05421680_104166"/>
<proteinExistence type="predicted"/>
<evidence type="ECO:0000313" key="7">
    <source>
        <dbReference type="EMBL" id="SFI91921.1"/>
    </source>
</evidence>
<evidence type="ECO:0008006" key="10">
    <source>
        <dbReference type="Google" id="ProtNLM"/>
    </source>
</evidence>
<reference evidence="7" key="2">
    <citation type="submission" date="2016-10" db="EMBL/GenBank/DDBJ databases">
        <authorList>
            <person name="de Groot N.N."/>
        </authorList>
    </citation>
    <scope>NUCLEOTIDE SEQUENCE [LARGE SCALE GENOMIC DNA]</scope>
    <source>
        <strain evidence="7">DSM 17908</strain>
    </source>
</reference>
<dbReference type="Proteomes" id="UP000224607">
    <property type="component" value="Unassembled WGS sequence"/>
</dbReference>
<dbReference type="AlphaFoldDB" id="A0A1I3M4H9"/>
<dbReference type="InterPro" id="IPR012451">
    <property type="entry name" value="DUF1656"/>
</dbReference>
<accession>A0A1I3M4H9</accession>
<reference evidence="8" key="1">
    <citation type="submission" date="2016-10" db="EMBL/GenBank/DDBJ databases">
        <authorList>
            <person name="Varghese N."/>
            <person name="Submissions S."/>
        </authorList>
    </citation>
    <scope>NUCLEOTIDE SEQUENCE [LARGE SCALE GENOMIC DNA]</scope>
    <source>
        <strain evidence="8">DSM 17908</strain>
    </source>
</reference>
<dbReference type="EMBL" id="NITY01000002">
    <property type="protein sequence ID" value="PHM45399.1"/>
    <property type="molecule type" value="Genomic_DNA"/>
</dbReference>
<feature type="transmembrane region" description="Helical" evidence="5">
    <location>
        <begin position="6"/>
        <end position="25"/>
    </location>
</feature>
<name>A0A1I3M4H9_9GAMM</name>
<evidence type="ECO:0000313" key="6">
    <source>
        <dbReference type="EMBL" id="PHM45399.1"/>
    </source>
</evidence>
<evidence type="ECO:0000256" key="5">
    <source>
        <dbReference type="SAM" id="Phobius"/>
    </source>
</evidence>
<evidence type="ECO:0000256" key="3">
    <source>
        <dbReference type="ARBA" id="ARBA00022989"/>
    </source>
</evidence>
<organism evidence="7 8">
    <name type="scientific">Xenorhabdus mauleonii</name>
    <dbReference type="NCBI Taxonomy" id="351675"/>
    <lineage>
        <taxon>Bacteria</taxon>
        <taxon>Pseudomonadati</taxon>
        <taxon>Pseudomonadota</taxon>
        <taxon>Gammaproteobacteria</taxon>
        <taxon>Enterobacterales</taxon>
        <taxon>Morganellaceae</taxon>
        <taxon>Xenorhabdus</taxon>
    </lineage>
</organism>
<dbReference type="Pfam" id="PF07869">
    <property type="entry name" value="DUF1656"/>
    <property type="match status" value="1"/>
</dbReference>
<keyword evidence="4 5" id="KW-0472">Membrane</keyword>
<sequence>MISEINIDGIFISPLLLCLALAFPARLLTSRLMEHLGCYRLIAQRPLFDTCLFLILTGVFSLTLKYISVS</sequence>
<dbReference type="RefSeq" id="WP_092508802.1">
    <property type="nucleotide sequence ID" value="NZ_CAWNQB010000012.1"/>
</dbReference>
<evidence type="ECO:0000256" key="2">
    <source>
        <dbReference type="ARBA" id="ARBA00022692"/>
    </source>
</evidence>
<evidence type="ECO:0000313" key="8">
    <source>
        <dbReference type="Proteomes" id="UP000198919"/>
    </source>
</evidence>
<feature type="transmembrane region" description="Helical" evidence="5">
    <location>
        <begin position="46"/>
        <end position="67"/>
    </location>
</feature>
<keyword evidence="9" id="KW-1185">Reference proteome</keyword>
<evidence type="ECO:0000256" key="1">
    <source>
        <dbReference type="ARBA" id="ARBA00022475"/>
    </source>
</evidence>
<reference evidence="6 9" key="3">
    <citation type="journal article" date="2017" name="Nat. Microbiol.">
        <title>Natural product diversity associated with the nematode symbionts Photorhabdus and Xenorhabdus.</title>
        <authorList>
            <person name="Tobias N.J."/>
            <person name="Wolff H."/>
            <person name="Djahanschiri B."/>
            <person name="Grundmann F."/>
            <person name="Kronenwerth M."/>
            <person name="Shi Y.M."/>
            <person name="Simonyi S."/>
            <person name="Grun P."/>
            <person name="Shapiro-Ilan D."/>
            <person name="Pidot S.J."/>
            <person name="Stinear T.P."/>
            <person name="Ebersberger I."/>
            <person name="Bode H.B."/>
        </authorList>
    </citation>
    <scope>NUCLEOTIDE SEQUENCE [LARGE SCALE GENOMIC DNA]</scope>
    <source>
        <strain evidence="6 9">DSM 17908</strain>
    </source>
</reference>
<gene>
    <name evidence="7" type="ORF">SAMN05421680_104166</name>
    <name evidence="6" type="ORF">Xmau_01049</name>
</gene>
<dbReference type="EMBL" id="FORG01000004">
    <property type="protein sequence ID" value="SFI91921.1"/>
    <property type="molecule type" value="Genomic_DNA"/>
</dbReference>
<evidence type="ECO:0000256" key="4">
    <source>
        <dbReference type="ARBA" id="ARBA00023136"/>
    </source>
</evidence>
<evidence type="ECO:0000313" key="9">
    <source>
        <dbReference type="Proteomes" id="UP000224607"/>
    </source>
</evidence>
<protein>
    <recommendedName>
        <fullName evidence="10">DUF1656 domain-containing protein</fullName>
    </recommendedName>
</protein>